<evidence type="ECO:0000259" key="10">
    <source>
        <dbReference type="PROSITE" id="PS50928"/>
    </source>
</evidence>
<evidence type="ECO:0000256" key="9">
    <source>
        <dbReference type="RuleBase" id="RU363032"/>
    </source>
</evidence>
<keyword evidence="6" id="KW-0653">Protein transport</keyword>
<keyword evidence="3" id="KW-1003">Cell membrane</keyword>
<dbReference type="InterPro" id="IPR000515">
    <property type="entry name" value="MetI-like"/>
</dbReference>
<accession>A0A502F6A0</accession>
<dbReference type="GO" id="GO:0005886">
    <property type="term" value="C:plasma membrane"/>
    <property type="evidence" value="ECO:0007669"/>
    <property type="project" value="UniProtKB-SubCell"/>
</dbReference>
<evidence type="ECO:0000256" key="2">
    <source>
        <dbReference type="ARBA" id="ARBA00022448"/>
    </source>
</evidence>
<dbReference type="InterPro" id="IPR050366">
    <property type="entry name" value="BP-dependent_transpt_permease"/>
</dbReference>
<evidence type="ECO:0000256" key="3">
    <source>
        <dbReference type="ARBA" id="ARBA00022475"/>
    </source>
</evidence>
<dbReference type="PROSITE" id="PS50928">
    <property type="entry name" value="ABC_TM1"/>
    <property type="match status" value="1"/>
</dbReference>
<dbReference type="GO" id="GO:0015031">
    <property type="term" value="P:protein transport"/>
    <property type="evidence" value="ECO:0007669"/>
    <property type="project" value="UniProtKB-KW"/>
</dbReference>
<feature type="transmembrane region" description="Helical" evidence="9">
    <location>
        <begin position="233"/>
        <end position="251"/>
    </location>
</feature>
<dbReference type="InterPro" id="IPR035906">
    <property type="entry name" value="MetI-like_sf"/>
</dbReference>
<dbReference type="AlphaFoldDB" id="A0A502F6A0"/>
<dbReference type="EMBL" id="RCZP01000054">
    <property type="protein sequence ID" value="TPG44281.1"/>
    <property type="molecule type" value="Genomic_DNA"/>
</dbReference>
<dbReference type="PANTHER" id="PTHR43386">
    <property type="entry name" value="OLIGOPEPTIDE TRANSPORT SYSTEM PERMEASE PROTEIN APPC"/>
    <property type="match status" value="1"/>
</dbReference>
<dbReference type="OrthoDB" id="9774870at2"/>
<keyword evidence="5" id="KW-0571">Peptide transport</keyword>
<gene>
    <name evidence="11" type="ORF">EAH89_27430</name>
</gene>
<feature type="transmembrane region" description="Helical" evidence="9">
    <location>
        <begin position="139"/>
        <end position="161"/>
    </location>
</feature>
<dbReference type="CDD" id="cd06261">
    <property type="entry name" value="TM_PBP2"/>
    <property type="match status" value="1"/>
</dbReference>
<feature type="transmembrane region" description="Helical" evidence="9">
    <location>
        <begin position="108"/>
        <end position="132"/>
    </location>
</feature>
<keyword evidence="7 9" id="KW-1133">Transmembrane helix</keyword>
<dbReference type="PANTHER" id="PTHR43386:SF1">
    <property type="entry name" value="D,D-DIPEPTIDE TRANSPORT SYSTEM PERMEASE PROTEIN DDPC-RELATED"/>
    <property type="match status" value="1"/>
</dbReference>
<comment type="similarity">
    <text evidence="9">Belongs to the binding-protein-dependent transport system permease family.</text>
</comment>
<dbReference type="Pfam" id="PF12911">
    <property type="entry name" value="OppC_N"/>
    <property type="match status" value="1"/>
</dbReference>
<keyword evidence="4 9" id="KW-0812">Transmembrane</keyword>
<organism evidence="11 12">
    <name type="scientific">Muricoccus nepalensis</name>
    <dbReference type="NCBI Taxonomy" id="1854500"/>
    <lineage>
        <taxon>Bacteria</taxon>
        <taxon>Pseudomonadati</taxon>
        <taxon>Pseudomonadota</taxon>
        <taxon>Alphaproteobacteria</taxon>
        <taxon>Acetobacterales</taxon>
        <taxon>Roseomonadaceae</taxon>
        <taxon>Muricoccus</taxon>
    </lineage>
</organism>
<reference evidence="11 12" key="1">
    <citation type="journal article" date="2019" name="Environ. Microbiol.">
        <title>Species interactions and distinct microbial communities in high Arctic permafrost affected cryosols are associated with the CH4 and CO2 gas fluxes.</title>
        <authorList>
            <person name="Altshuler I."/>
            <person name="Hamel J."/>
            <person name="Turney S."/>
            <person name="Magnuson E."/>
            <person name="Levesque R."/>
            <person name="Greer C."/>
            <person name="Whyte L.G."/>
        </authorList>
    </citation>
    <scope>NUCLEOTIDE SEQUENCE [LARGE SCALE GENOMIC DNA]</scope>
    <source>
        <strain evidence="11 12">S9.3B</strain>
    </source>
</reference>
<evidence type="ECO:0000256" key="6">
    <source>
        <dbReference type="ARBA" id="ARBA00022927"/>
    </source>
</evidence>
<dbReference type="GO" id="GO:0055085">
    <property type="term" value="P:transmembrane transport"/>
    <property type="evidence" value="ECO:0007669"/>
    <property type="project" value="InterPro"/>
</dbReference>
<feature type="transmembrane region" description="Helical" evidence="9">
    <location>
        <begin position="41"/>
        <end position="62"/>
    </location>
</feature>
<sequence length="307" mass="32805">MSTTAAAPPAGPRLARLRVEHAGLFRQMRFFAWTFARSPSALLGLALVLAFLLLAAIGPWIVPYPEDAQGAVNLARRLQPPSSAHFFGTDEMGNDIFTRVIVGTRTSFWIGLTITGLAALVGVPLGAAAGYFGGRMRSVIMRVTDVFLAVPGLVLALAIVASLGPGILHGVLALTIVWWPGYVRLIEAKALTLRSEAYVEAARTMGASHGWILRHHILPNCISPLVVKASMDMGMAILAAASLGFIGLGAKPPAPEWGAMISVGRTFMPDWWWYSAAPGLFIFLTVLGFNLFGDGLRDTLDPRSSKG</sequence>
<evidence type="ECO:0000256" key="7">
    <source>
        <dbReference type="ARBA" id="ARBA00022989"/>
    </source>
</evidence>
<evidence type="ECO:0000256" key="8">
    <source>
        <dbReference type="ARBA" id="ARBA00023136"/>
    </source>
</evidence>
<evidence type="ECO:0000256" key="1">
    <source>
        <dbReference type="ARBA" id="ARBA00004651"/>
    </source>
</evidence>
<protein>
    <submittedName>
        <fullName evidence="11">ABC transporter permease</fullName>
    </submittedName>
</protein>
<evidence type="ECO:0000313" key="11">
    <source>
        <dbReference type="EMBL" id="TPG44281.1"/>
    </source>
</evidence>
<name>A0A502F6A0_9PROT</name>
<comment type="caution">
    <text evidence="11">The sequence shown here is derived from an EMBL/GenBank/DDBJ whole genome shotgun (WGS) entry which is preliminary data.</text>
</comment>
<keyword evidence="12" id="KW-1185">Reference proteome</keyword>
<evidence type="ECO:0000256" key="5">
    <source>
        <dbReference type="ARBA" id="ARBA00022856"/>
    </source>
</evidence>
<feature type="domain" description="ABC transmembrane type-1" evidence="10">
    <location>
        <begin position="104"/>
        <end position="293"/>
    </location>
</feature>
<keyword evidence="8 9" id="KW-0472">Membrane</keyword>
<dbReference type="RefSeq" id="WP_140886909.1">
    <property type="nucleotide sequence ID" value="NZ_RCZP01000054.1"/>
</dbReference>
<dbReference type="Gene3D" id="1.10.3720.10">
    <property type="entry name" value="MetI-like"/>
    <property type="match status" value="1"/>
</dbReference>
<dbReference type="GO" id="GO:0015833">
    <property type="term" value="P:peptide transport"/>
    <property type="evidence" value="ECO:0007669"/>
    <property type="project" value="UniProtKB-KW"/>
</dbReference>
<dbReference type="SUPFAM" id="SSF161098">
    <property type="entry name" value="MetI-like"/>
    <property type="match status" value="1"/>
</dbReference>
<dbReference type="Proteomes" id="UP000317078">
    <property type="component" value="Unassembled WGS sequence"/>
</dbReference>
<dbReference type="InterPro" id="IPR025966">
    <property type="entry name" value="OppC_N"/>
</dbReference>
<keyword evidence="2 9" id="KW-0813">Transport</keyword>
<evidence type="ECO:0000313" key="12">
    <source>
        <dbReference type="Proteomes" id="UP000317078"/>
    </source>
</evidence>
<evidence type="ECO:0000256" key="4">
    <source>
        <dbReference type="ARBA" id="ARBA00022692"/>
    </source>
</evidence>
<comment type="subcellular location">
    <subcellularLocation>
        <location evidence="1 9">Cell membrane</location>
        <topology evidence="1 9">Multi-pass membrane protein</topology>
    </subcellularLocation>
</comment>
<proteinExistence type="inferred from homology"/>
<feature type="transmembrane region" description="Helical" evidence="9">
    <location>
        <begin position="271"/>
        <end position="293"/>
    </location>
</feature>
<dbReference type="Pfam" id="PF00528">
    <property type="entry name" value="BPD_transp_1"/>
    <property type="match status" value="1"/>
</dbReference>